<keyword evidence="1" id="KW-0472">Membrane</keyword>
<reference evidence="2 3" key="1">
    <citation type="submission" date="2016-06" db="EMBL/GenBank/DDBJ databases">
        <authorList>
            <consortium name="Pathogen Informatics"/>
        </authorList>
    </citation>
    <scope>NUCLEOTIDE SEQUENCE [LARGE SCALE GENOMIC DNA]</scope>
    <source>
        <strain evidence="2">PocGH01</strain>
    </source>
</reference>
<dbReference type="AlphaFoldDB" id="A0A1D3JF23"/>
<dbReference type="OrthoDB" id="10355506at2759"/>
<dbReference type="Proteomes" id="UP000242942">
    <property type="component" value="Unassembled WGS sequence"/>
</dbReference>
<sequence>MSGRGKATTLTDVQYYELCFKVRNQFKSSEQAQYTEVLTINEPVLRNIALYFTELYNELNLRCSSSCTLTGNGCIELCKKQCEYLNKWLHEKEALYTSHGKCDLNKKLWNTYIVKLFDKLTQNGEADGRWCNLNNLTYKGFLPEGWTPDSCKNEKSIEVSASCNNVPGYASEGLSQSHSGSSQLSPASAALDYVLFSVLFFCVFLYNFSPFRYWLNNFTRRIKRTTYNNNEASEELYGSSSSSALPLGNSNIHMAYHSKRS</sequence>
<name>A0A1D3JF23_PLAOA</name>
<feature type="transmembrane region" description="Helical" evidence="1">
    <location>
        <begin position="193"/>
        <end position="215"/>
    </location>
</feature>
<accession>A0A1D3JF23</accession>
<gene>
    <name evidence="2" type="primary">PocGH01_00013700</name>
    <name evidence="2" type="ORF">POCGH01_00013700</name>
</gene>
<dbReference type="EMBL" id="FLRI01000444">
    <property type="protein sequence ID" value="SBT84376.1"/>
    <property type="molecule type" value="Genomic_DNA"/>
</dbReference>
<evidence type="ECO:0000313" key="2">
    <source>
        <dbReference type="EMBL" id="SBT84376.1"/>
    </source>
</evidence>
<proteinExistence type="predicted"/>
<dbReference type="VEuPathDB" id="PlasmoDB:POWCR01_000097200"/>
<protein>
    <submittedName>
        <fullName evidence="2">PIR protein</fullName>
    </submittedName>
</protein>
<evidence type="ECO:0000313" key="3">
    <source>
        <dbReference type="Proteomes" id="UP000242942"/>
    </source>
</evidence>
<evidence type="ECO:0000256" key="1">
    <source>
        <dbReference type="SAM" id="Phobius"/>
    </source>
</evidence>
<keyword evidence="1" id="KW-1133">Transmembrane helix</keyword>
<keyword evidence="3" id="KW-1185">Reference proteome</keyword>
<organism evidence="2 3">
    <name type="scientific">Plasmodium ovale</name>
    <name type="common">malaria parasite P. ovale</name>
    <dbReference type="NCBI Taxonomy" id="36330"/>
    <lineage>
        <taxon>Eukaryota</taxon>
        <taxon>Sar</taxon>
        <taxon>Alveolata</taxon>
        <taxon>Apicomplexa</taxon>
        <taxon>Aconoidasida</taxon>
        <taxon>Haemosporida</taxon>
        <taxon>Plasmodiidae</taxon>
        <taxon>Plasmodium</taxon>
        <taxon>Plasmodium (Plasmodium)</taxon>
    </lineage>
</organism>
<keyword evidence="1" id="KW-0812">Transmembrane</keyword>
<dbReference type="VEuPathDB" id="PlasmoDB:PocGH01_00013700"/>